<dbReference type="Pfam" id="PF20415">
    <property type="entry name" value="DUF6699"/>
    <property type="match status" value="1"/>
</dbReference>
<accession>A0A067SUU9</accession>
<evidence type="ECO:0000259" key="1">
    <source>
        <dbReference type="Pfam" id="PF20415"/>
    </source>
</evidence>
<evidence type="ECO:0000313" key="2">
    <source>
        <dbReference type="EMBL" id="KDR74671.1"/>
    </source>
</evidence>
<dbReference type="OrthoDB" id="3172906at2759"/>
<gene>
    <name evidence="2" type="ORF">GALMADRAFT_25313</name>
</gene>
<feature type="non-terminal residue" evidence="2">
    <location>
        <position position="1"/>
    </location>
</feature>
<feature type="non-terminal residue" evidence="2">
    <location>
        <position position="143"/>
    </location>
</feature>
<protein>
    <recommendedName>
        <fullName evidence="1">DUF6699 domain-containing protein</fullName>
    </recommendedName>
</protein>
<dbReference type="STRING" id="685588.A0A067SUU9"/>
<proteinExistence type="predicted"/>
<dbReference type="AlphaFoldDB" id="A0A067SUU9"/>
<organism evidence="2 3">
    <name type="scientific">Galerina marginata (strain CBS 339.88)</name>
    <dbReference type="NCBI Taxonomy" id="685588"/>
    <lineage>
        <taxon>Eukaryota</taxon>
        <taxon>Fungi</taxon>
        <taxon>Dikarya</taxon>
        <taxon>Basidiomycota</taxon>
        <taxon>Agaricomycotina</taxon>
        <taxon>Agaricomycetes</taxon>
        <taxon>Agaricomycetidae</taxon>
        <taxon>Agaricales</taxon>
        <taxon>Agaricineae</taxon>
        <taxon>Strophariaceae</taxon>
        <taxon>Galerina</taxon>
    </lineage>
</organism>
<sequence length="143" mass="16792">VQPHRYLEISAISWNLLDPPITITRHHRSIPNHILCEPATNPPLAFITISSQHLPWSIEVHASRRAYITLEELFNAVYYSLRTNITKSEFESLPSQTDRRRATRAYERRYRRFHSTTTYHAEKYGGMKRIDFFMGHSCFLGVS</sequence>
<dbReference type="HOGENOM" id="CLU_085813_1_0_1"/>
<name>A0A067SUU9_GALM3</name>
<dbReference type="EMBL" id="KL142382">
    <property type="protein sequence ID" value="KDR74671.1"/>
    <property type="molecule type" value="Genomic_DNA"/>
</dbReference>
<keyword evidence="3" id="KW-1185">Reference proteome</keyword>
<evidence type="ECO:0000313" key="3">
    <source>
        <dbReference type="Proteomes" id="UP000027222"/>
    </source>
</evidence>
<dbReference type="InterPro" id="IPR046522">
    <property type="entry name" value="DUF6699"/>
</dbReference>
<feature type="domain" description="DUF6699" evidence="1">
    <location>
        <begin position="12"/>
        <end position="142"/>
    </location>
</feature>
<dbReference type="Proteomes" id="UP000027222">
    <property type="component" value="Unassembled WGS sequence"/>
</dbReference>
<reference evidence="3" key="1">
    <citation type="journal article" date="2014" name="Proc. Natl. Acad. Sci. U.S.A.">
        <title>Extensive sampling of basidiomycete genomes demonstrates inadequacy of the white-rot/brown-rot paradigm for wood decay fungi.</title>
        <authorList>
            <person name="Riley R."/>
            <person name="Salamov A.A."/>
            <person name="Brown D.W."/>
            <person name="Nagy L.G."/>
            <person name="Floudas D."/>
            <person name="Held B.W."/>
            <person name="Levasseur A."/>
            <person name="Lombard V."/>
            <person name="Morin E."/>
            <person name="Otillar R."/>
            <person name="Lindquist E.A."/>
            <person name="Sun H."/>
            <person name="LaButti K.M."/>
            <person name="Schmutz J."/>
            <person name="Jabbour D."/>
            <person name="Luo H."/>
            <person name="Baker S.E."/>
            <person name="Pisabarro A.G."/>
            <person name="Walton J.D."/>
            <person name="Blanchette R.A."/>
            <person name="Henrissat B."/>
            <person name="Martin F."/>
            <person name="Cullen D."/>
            <person name="Hibbett D.S."/>
            <person name="Grigoriev I.V."/>
        </authorList>
    </citation>
    <scope>NUCLEOTIDE SEQUENCE [LARGE SCALE GENOMIC DNA]</scope>
    <source>
        <strain evidence="3">CBS 339.88</strain>
    </source>
</reference>